<dbReference type="Proteomes" id="UP000326837">
    <property type="component" value="Chromosome"/>
</dbReference>
<protein>
    <submittedName>
        <fullName evidence="1">Uncharacterized protein</fullName>
    </submittedName>
</protein>
<evidence type="ECO:0000313" key="1">
    <source>
        <dbReference type="EMBL" id="BBO30764.1"/>
    </source>
</evidence>
<dbReference type="EMBL" id="AP021861">
    <property type="protein sequence ID" value="BBO30764.1"/>
    <property type="molecule type" value="Genomic_DNA"/>
</dbReference>
<dbReference type="KEGG" id="lpav:PLANPX_0376"/>
<name>A0A5K7X290_9BACT</name>
<organism evidence="1 2">
    <name type="scientific">Lacipirellula parvula</name>
    <dbReference type="NCBI Taxonomy" id="2650471"/>
    <lineage>
        <taxon>Bacteria</taxon>
        <taxon>Pseudomonadati</taxon>
        <taxon>Planctomycetota</taxon>
        <taxon>Planctomycetia</taxon>
        <taxon>Pirellulales</taxon>
        <taxon>Lacipirellulaceae</taxon>
        <taxon>Lacipirellula</taxon>
    </lineage>
</organism>
<sequence>MLRPAKHSHPDRTIVSLSLMLLLRLKEKRLVGYESLREHAQKSVRGGETLFLPAVNFLYLMGMIEYRPKTDSFEYVGLNATI</sequence>
<proteinExistence type="predicted"/>
<accession>A0A5K7X290</accession>
<dbReference type="AlphaFoldDB" id="A0A5K7X290"/>
<gene>
    <name evidence="1" type="ORF">PLANPX_0376</name>
</gene>
<keyword evidence="2" id="KW-1185">Reference proteome</keyword>
<reference evidence="2" key="1">
    <citation type="submission" date="2019-10" db="EMBL/GenBank/DDBJ databases">
        <title>Lacipirellula parvula gen. nov., sp. nov., representing a lineage of planctomycetes widespread in freshwater anoxic habitats, and description of the family Lacipirellulaceae.</title>
        <authorList>
            <person name="Dedysh S.N."/>
            <person name="Kulichevskaya I.S."/>
            <person name="Beletsky A.V."/>
            <person name="Rakitin A.L."/>
            <person name="Mardanov A.V."/>
            <person name="Ivanova A.A."/>
            <person name="Saltykova V.X."/>
            <person name="Rijpstra W.I.C."/>
            <person name="Sinninghe Damste J.S."/>
            <person name="Ravin N.V."/>
        </authorList>
    </citation>
    <scope>NUCLEOTIDE SEQUENCE [LARGE SCALE GENOMIC DNA]</scope>
    <source>
        <strain evidence="2">PX69</strain>
    </source>
</reference>
<dbReference type="Pfam" id="PF20295">
    <property type="entry name" value="MC8"/>
    <property type="match status" value="1"/>
</dbReference>
<evidence type="ECO:0000313" key="2">
    <source>
        <dbReference type="Proteomes" id="UP000326837"/>
    </source>
</evidence>
<dbReference type="InterPro" id="IPR046895">
    <property type="entry name" value="ABC-3C_MC8"/>
</dbReference>